<proteinExistence type="predicted"/>
<protein>
    <submittedName>
        <fullName evidence="1">Disease resistance RPP13-like protein 1-like protein</fullName>
    </submittedName>
</protein>
<comment type="caution">
    <text evidence="1">The sequence shown here is derived from an EMBL/GenBank/DDBJ whole genome shotgun (WGS) entry which is preliminary data.</text>
</comment>
<evidence type="ECO:0000313" key="2">
    <source>
        <dbReference type="Proteomes" id="UP000187203"/>
    </source>
</evidence>
<name>A0A1R3L479_9ROSI</name>
<accession>A0A1R3L479</accession>
<keyword evidence="2" id="KW-1185">Reference proteome</keyword>
<dbReference type="STRING" id="93759.A0A1R3L479"/>
<evidence type="ECO:0000313" key="1">
    <source>
        <dbReference type="EMBL" id="OMP14141.1"/>
    </source>
</evidence>
<reference evidence="2" key="1">
    <citation type="submission" date="2013-09" db="EMBL/GenBank/DDBJ databases">
        <title>Corchorus olitorius genome sequencing.</title>
        <authorList>
            <person name="Alam M."/>
            <person name="Haque M.S."/>
            <person name="Islam M.S."/>
            <person name="Emdad E.M."/>
            <person name="Islam M.M."/>
            <person name="Ahmed B."/>
            <person name="Halim A."/>
            <person name="Hossen Q.M.M."/>
            <person name="Hossain M.Z."/>
            <person name="Ahmed R."/>
            <person name="Khan M.M."/>
            <person name="Islam R."/>
            <person name="Rashid M.M."/>
            <person name="Khan S.A."/>
            <person name="Rahman M.S."/>
            <person name="Alam M."/>
            <person name="Yahiya A.S."/>
            <person name="Khan M.S."/>
            <person name="Azam M.S."/>
            <person name="Haque T."/>
            <person name="Lashkar M.Z.H."/>
            <person name="Akhand A.I."/>
            <person name="Morshed G."/>
            <person name="Roy S."/>
            <person name="Uddin K.S."/>
            <person name="Rabeya T."/>
            <person name="Hossain A.S."/>
            <person name="Chowdhury A."/>
            <person name="Snigdha A.R."/>
            <person name="Mortoza M.S."/>
            <person name="Matin S.A."/>
            <person name="Hoque S.M.E."/>
            <person name="Islam M.K."/>
            <person name="Roy D.K."/>
            <person name="Haider R."/>
            <person name="Moosa M.M."/>
            <person name="Elias S.M."/>
            <person name="Hasan A.M."/>
            <person name="Jahan S."/>
            <person name="Shafiuddin M."/>
            <person name="Mahmood N."/>
            <person name="Shommy N.S."/>
        </authorList>
    </citation>
    <scope>NUCLEOTIDE SEQUENCE [LARGE SCALE GENOMIC DNA]</scope>
    <source>
        <strain evidence="2">cv. O-4</strain>
    </source>
</reference>
<gene>
    <name evidence="1" type="ORF">COLO4_00258</name>
</gene>
<organism evidence="1 2">
    <name type="scientific">Corchorus olitorius</name>
    <dbReference type="NCBI Taxonomy" id="93759"/>
    <lineage>
        <taxon>Eukaryota</taxon>
        <taxon>Viridiplantae</taxon>
        <taxon>Streptophyta</taxon>
        <taxon>Embryophyta</taxon>
        <taxon>Tracheophyta</taxon>
        <taxon>Spermatophyta</taxon>
        <taxon>Magnoliopsida</taxon>
        <taxon>eudicotyledons</taxon>
        <taxon>Gunneridae</taxon>
        <taxon>Pentapetalae</taxon>
        <taxon>rosids</taxon>
        <taxon>malvids</taxon>
        <taxon>Malvales</taxon>
        <taxon>Malvaceae</taxon>
        <taxon>Grewioideae</taxon>
        <taxon>Apeibeae</taxon>
        <taxon>Corchorus</taxon>
    </lineage>
</organism>
<sequence>MAGALVAEAFLSTTIQFLFDRLTSREVVDFIRGKTLVKALVNKLGPVLMSVKAVLNDAEDKQITNKHVKAKVSRFFSSRNPFNKGIMESKLEEFLETLQHLLDQTQHLGLRECRGGGETLPQRRL</sequence>
<dbReference type="AlphaFoldDB" id="A0A1R3L479"/>
<dbReference type="EMBL" id="AWUE01001847">
    <property type="protein sequence ID" value="OMP14141.1"/>
    <property type="molecule type" value="Genomic_DNA"/>
</dbReference>
<dbReference type="OrthoDB" id="1743675at2759"/>
<dbReference type="Proteomes" id="UP000187203">
    <property type="component" value="Unassembled WGS sequence"/>
</dbReference>